<dbReference type="InterPro" id="IPR036259">
    <property type="entry name" value="MFS_trans_sf"/>
</dbReference>
<protein>
    <submittedName>
        <fullName evidence="8">MFS transporter</fullName>
    </submittedName>
</protein>
<dbReference type="Gene3D" id="1.20.1720.10">
    <property type="entry name" value="Multidrug resistance protein D"/>
    <property type="match status" value="1"/>
</dbReference>
<evidence type="ECO:0000256" key="2">
    <source>
        <dbReference type="ARBA" id="ARBA00022448"/>
    </source>
</evidence>
<sequence length="476" mass="49498">MPPSRPSTSDPAVIETSRDHPFSWRFATPLFIGSALNPINSSLVATALVPIADGLGVSIGQTAALVTALYLASAIAQPTAGKAAEVLGPRRVFLTGIGLVIVGGLVGGFAQDLLTLLISRVLLGLGTSCAYPTAMLLIRRRARDAGLEKPPGAVLGGLQIAGIATASLGLPLGGVLVGALGWRAVFFINVPVALVALVATLCWVSSDDPLDRTLSARGIAAGLDVIGIAGFAAAMIALLLFLFGLPTAHWYLLTISVALWIALVRWELRARTPFLDFRLLAGNRALTSTYLRFGLVLLCVYVVLYGVTQWVQTVRGLSETEAGLLLLPMTLVSGLVISPVSRRNLVRGPVIAAGLACLIGSAGVLLLGTAAWIGWVVVVTLVFGIAMGTAAAGNQTALYLQAPAEQLGTASGLLRTFGYLGSIAASALTGVVFHTQVSDHGMHLVAWIMVGISVVLVVMTVADRTLRTRISQAPNH</sequence>
<dbReference type="EMBL" id="AP026074">
    <property type="protein sequence ID" value="BDM74613.1"/>
    <property type="molecule type" value="Genomic_DNA"/>
</dbReference>
<feature type="transmembrane region" description="Helical" evidence="6">
    <location>
        <begin position="289"/>
        <end position="310"/>
    </location>
</feature>
<proteinExistence type="predicted"/>
<keyword evidence="8" id="KW-0614">Plasmid</keyword>
<evidence type="ECO:0000256" key="1">
    <source>
        <dbReference type="ARBA" id="ARBA00004429"/>
    </source>
</evidence>
<dbReference type="Pfam" id="PF07690">
    <property type="entry name" value="MFS_1"/>
    <property type="match status" value="1"/>
</dbReference>
<keyword evidence="3 6" id="KW-0812">Transmembrane</keyword>
<keyword evidence="5 6" id="KW-0472">Membrane</keyword>
<feature type="transmembrane region" description="Helical" evidence="6">
    <location>
        <begin position="444"/>
        <end position="462"/>
    </location>
</feature>
<keyword evidence="4 6" id="KW-1133">Transmembrane helix</keyword>
<dbReference type="PROSITE" id="PS50850">
    <property type="entry name" value="MFS"/>
    <property type="match status" value="1"/>
</dbReference>
<feature type="transmembrane region" description="Helical" evidence="6">
    <location>
        <begin position="322"/>
        <end position="341"/>
    </location>
</feature>
<evidence type="ECO:0000313" key="8">
    <source>
        <dbReference type="EMBL" id="BDM74613.1"/>
    </source>
</evidence>
<dbReference type="RefSeq" id="WP_261958119.1">
    <property type="nucleotide sequence ID" value="NZ_AP026074.1"/>
</dbReference>
<name>A0ABN6RBP0_STRNI</name>
<dbReference type="PANTHER" id="PTHR23501:SF191">
    <property type="entry name" value="VACUOLAR BASIC AMINO ACID TRANSPORTER 4"/>
    <property type="match status" value="1"/>
</dbReference>
<feature type="transmembrane region" description="Helical" evidence="6">
    <location>
        <begin position="92"/>
        <end position="111"/>
    </location>
</feature>
<evidence type="ECO:0000259" key="7">
    <source>
        <dbReference type="PROSITE" id="PS50850"/>
    </source>
</evidence>
<feature type="transmembrane region" description="Helical" evidence="6">
    <location>
        <begin position="249"/>
        <end position="268"/>
    </location>
</feature>
<comment type="subcellular location">
    <subcellularLocation>
        <location evidence="1">Cell inner membrane</location>
        <topology evidence="1">Multi-pass membrane protein</topology>
    </subcellularLocation>
</comment>
<reference evidence="8" key="1">
    <citation type="submission" date="2022-06" db="EMBL/GenBank/DDBJ databases">
        <title>Complete genome sequence of Streptomyces nigrescens HEK616.</title>
        <authorList>
            <person name="Asamizu S."/>
            <person name="Onaka H."/>
        </authorList>
    </citation>
    <scope>NUCLEOTIDE SEQUENCE</scope>
    <source>
        <strain evidence="8">HEK616</strain>
        <plasmid evidence="8">SNP1</plasmid>
    </source>
</reference>
<gene>
    <name evidence="8" type="ORF">HEK616_81000</name>
</gene>
<dbReference type="InterPro" id="IPR020846">
    <property type="entry name" value="MFS_dom"/>
</dbReference>
<evidence type="ECO:0000256" key="6">
    <source>
        <dbReference type="SAM" id="Phobius"/>
    </source>
</evidence>
<organism evidence="8 9">
    <name type="scientific">Streptomyces nigrescens</name>
    <dbReference type="NCBI Taxonomy" id="1920"/>
    <lineage>
        <taxon>Bacteria</taxon>
        <taxon>Bacillati</taxon>
        <taxon>Actinomycetota</taxon>
        <taxon>Actinomycetes</taxon>
        <taxon>Kitasatosporales</taxon>
        <taxon>Streptomycetaceae</taxon>
        <taxon>Streptomyces</taxon>
    </lineage>
</organism>
<feature type="transmembrane region" description="Helical" evidence="6">
    <location>
        <begin position="348"/>
        <end position="366"/>
    </location>
</feature>
<feature type="transmembrane region" description="Helical" evidence="6">
    <location>
        <begin position="117"/>
        <end position="138"/>
    </location>
</feature>
<feature type="transmembrane region" description="Helical" evidence="6">
    <location>
        <begin position="372"/>
        <end position="392"/>
    </location>
</feature>
<feature type="transmembrane region" description="Helical" evidence="6">
    <location>
        <begin position="158"/>
        <end position="180"/>
    </location>
</feature>
<evidence type="ECO:0000256" key="3">
    <source>
        <dbReference type="ARBA" id="ARBA00022692"/>
    </source>
</evidence>
<dbReference type="SUPFAM" id="SSF103473">
    <property type="entry name" value="MFS general substrate transporter"/>
    <property type="match status" value="1"/>
</dbReference>
<dbReference type="PANTHER" id="PTHR23501">
    <property type="entry name" value="MAJOR FACILITATOR SUPERFAMILY"/>
    <property type="match status" value="1"/>
</dbReference>
<accession>A0ABN6RBP0</accession>
<evidence type="ECO:0000256" key="4">
    <source>
        <dbReference type="ARBA" id="ARBA00022989"/>
    </source>
</evidence>
<evidence type="ECO:0000313" key="9">
    <source>
        <dbReference type="Proteomes" id="UP001059597"/>
    </source>
</evidence>
<dbReference type="Gene3D" id="1.20.1250.20">
    <property type="entry name" value="MFS general substrate transporter like domains"/>
    <property type="match status" value="1"/>
</dbReference>
<feature type="transmembrane region" description="Helical" evidence="6">
    <location>
        <begin position="413"/>
        <end position="432"/>
    </location>
</feature>
<feature type="domain" description="Major facilitator superfamily (MFS) profile" evidence="7">
    <location>
        <begin position="26"/>
        <end position="465"/>
    </location>
</feature>
<geneLocation type="plasmid" evidence="8 9">
    <name>SNP1</name>
</geneLocation>
<evidence type="ECO:0000256" key="5">
    <source>
        <dbReference type="ARBA" id="ARBA00023136"/>
    </source>
</evidence>
<feature type="transmembrane region" description="Helical" evidence="6">
    <location>
        <begin position="218"/>
        <end position="243"/>
    </location>
</feature>
<keyword evidence="9" id="KW-1185">Reference proteome</keyword>
<keyword evidence="2" id="KW-0813">Transport</keyword>
<dbReference type="InterPro" id="IPR011701">
    <property type="entry name" value="MFS"/>
</dbReference>
<feature type="transmembrane region" description="Helical" evidence="6">
    <location>
        <begin position="186"/>
        <end position="206"/>
    </location>
</feature>
<dbReference type="Proteomes" id="UP001059597">
    <property type="component" value="Plasmid SNP1"/>
</dbReference>